<dbReference type="HOGENOM" id="CLU_873593_0_0_6"/>
<reference evidence="2 3" key="1">
    <citation type="journal article" date="2010" name="Stand. Genomic Sci.">
        <title>Complete genome sequence of Ferrimonas balearica type strain (PAT).</title>
        <authorList>
            <person name="Nolan M."/>
            <person name="Sikorski J."/>
            <person name="Davenport K."/>
            <person name="Lucas S."/>
            <person name="Glavina Del Rio T."/>
            <person name="Tice H."/>
            <person name="Cheng J."/>
            <person name="Goodwin L."/>
            <person name="Pitluck S."/>
            <person name="Liolios K."/>
            <person name="Ivanova N."/>
            <person name="Mavromatis K."/>
            <person name="Ovchinnikova G."/>
            <person name="Pati A."/>
            <person name="Chen A."/>
            <person name="Palaniappan K."/>
            <person name="Land M."/>
            <person name="Hauser L."/>
            <person name="Chang Y."/>
            <person name="Jeffries C."/>
            <person name="Tapia R."/>
            <person name="Brettin T."/>
            <person name="Detter J."/>
            <person name="Han C."/>
            <person name="Yasawong M."/>
            <person name="Rohde M."/>
            <person name="Tindall B."/>
            <person name="Goker M."/>
            <person name="Woyke T."/>
            <person name="Bristow J."/>
            <person name="Eisen J."/>
            <person name="Markowitz V."/>
            <person name="Hugenholtz P."/>
            <person name="Kyrpides N."/>
            <person name="Klenk H."/>
            <person name="Lapidus A."/>
        </authorList>
    </citation>
    <scope>NUCLEOTIDE SEQUENCE [LARGE SCALE GENOMIC DNA]</scope>
    <source>
        <strain evidence="3">DSM 9799 / CCM 4581 / KCTC 23876 / PAT</strain>
    </source>
</reference>
<dbReference type="RefSeq" id="WP_013345068.1">
    <property type="nucleotide sequence ID" value="NC_014541.1"/>
</dbReference>
<dbReference type="STRING" id="550540.Fbal_1558"/>
<gene>
    <name evidence="2" type="ordered locus">Fbal_1558</name>
</gene>
<dbReference type="AlphaFoldDB" id="E1SPW7"/>
<dbReference type="GeneID" id="67181773"/>
<accession>E1SPW7</accession>
<keyword evidence="1" id="KW-1133">Transmembrane helix</keyword>
<keyword evidence="1" id="KW-0472">Membrane</keyword>
<dbReference type="Proteomes" id="UP000006683">
    <property type="component" value="Chromosome"/>
</dbReference>
<keyword evidence="3" id="KW-1185">Reference proteome</keyword>
<protein>
    <submittedName>
        <fullName evidence="2">Uncharacterized protein</fullName>
    </submittedName>
</protein>
<evidence type="ECO:0000313" key="2">
    <source>
        <dbReference type="EMBL" id="ADN75762.1"/>
    </source>
</evidence>
<evidence type="ECO:0000256" key="1">
    <source>
        <dbReference type="SAM" id="Phobius"/>
    </source>
</evidence>
<dbReference type="KEGG" id="fbl:Fbal_1558"/>
<sequence length="318" mass="36341">MSIAIILNIVVLIASLLWLGFDPGFEPFIVVITAVLTLIGLSINSSKHGDTETVVKSKSEYESTVEPEVNNITEVELIASRFRESLKIMNEGNLYSPFTISKLAQLMRLQKTGDLEKVFNGKEEPSFEFIDHYCNTFGINKGWMIHGQGTIYDNQEKTNFDPLDYYSDIEKSNPNEIYFIMNRSEVGEVFIILAMSDYKYKILKRTWRISKHVGGGGRSQIFGLYKLIKELKENGYGLKCGGRILEPIIFEKLLSGSVFPGSILSKYSDENPWWDDFTDVYGKYPISSNYKEWYGKGFSYAQSVVREKLEDECANEFK</sequence>
<organism evidence="2 3">
    <name type="scientific">Ferrimonas balearica (strain DSM 9799 / CCM 4581 / KCTC 23876 / PAT)</name>
    <dbReference type="NCBI Taxonomy" id="550540"/>
    <lineage>
        <taxon>Bacteria</taxon>
        <taxon>Pseudomonadati</taxon>
        <taxon>Pseudomonadota</taxon>
        <taxon>Gammaproteobacteria</taxon>
        <taxon>Alteromonadales</taxon>
        <taxon>Ferrimonadaceae</taxon>
        <taxon>Ferrimonas</taxon>
    </lineage>
</organism>
<keyword evidence="1" id="KW-0812">Transmembrane</keyword>
<dbReference type="EMBL" id="CP002209">
    <property type="protein sequence ID" value="ADN75762.1"/>
    <property type="molecule type" value="Genomic_DNA"/>
</dbReference>
<dbReference type="OrthoDB" id="7057287at2"/>
<evidence type="ECO:0000313" key="3">
    <source>
        <dbReference type="Proteomes" id="UP000006683"/>
    </source>
</evidence>
<feature type="transmembrane region" description="Helical" evidence="1">
    <location>
        <begin position="5"/>
        <end position="21"/>
    </location>
</feature>
<feature type="transmembrane region" description="Helical" evidence="1">
    <location>
        <begin position="27"/>
        <end position="43"/>
    </location>
</feature>
<proteinExistence type="predicted"/>
<name>E1SPW7_FERBD</name>